<protein>
    <submittedName>
        <fullName evidence="1">Uncharacterized protein</fullName>
    </submittedName>
</protein>
<dbReference type="EMBL" id="JAEMHM010000024">
    <property type="protein sequence ID" value="MBJ6727512.1"/>
    <property type="molecule type" value="Genomic_DNA"/>
</dbReference>
<comment type="caution">
    <text evidence="1">The sequence shown here is derived from an EMBL/GenBank/DDBJ whole genome shotgun (WGS) entry which is preliminary data.</text>
</comment>
<dbReference type="AlphaFoldDB" id="A0A8J7M2N1"/>
<accession>A0A8J7M2N1</accession>
<name>A0A8J7M2N1_9BACT</name>
<proteinExistence type="predicted"/>
<evidence type="ECO:0000313" key="1">
    <source>
        <dbReference type="EMBL" id="MBJ6727512.1"/>
    </source>
</evidence>
<dbReference type="Proteomes" id="UP000636888">
    <property type="component" value="Unassembled WGS sequence"/>
</dbReference>
<organism evidence="1 2">
    <name type="scientific">Geomesophilobacter sediminis</name>
    <dbReference type="NCBI Taxonomy" id="2798584"/>
    <lineage>
        <taxon>Bacteria</taxon>
        <taxon>Pseudomonadati</taxon>
        <taxon>Thermodesulfobacteriota</taxon>
        <taxon>Desulfuromonadia</taxon>
        <taxon>Geobacterales</taxon>
        <taxon>Geobacteraceae</taxon>
        <taxon>Geomesophilobacter</taxon>
    </lineage>
</organism>
<reference evidence="1" key="1">
    <citation type="submission" date="2020-12" db="EMBL/GenBank/DDBJ databases">
        <title>Geomonas sp. Red875, isolated from river sediment.</title>
        <authorList>
            <person name="Xu Z."/>
            <person name="Zhang Z."/>
            <person name="Masuda Y."/>
            <person name="Itoh H."/>
            <person name="Senoo K."/>
        </authorList>
    </citation>
    <scope>NUCLEOTIDE SEQUENCE</scope>
    <source>
        <strain evidence="1">Red875</strain>
    </source>
</reference>
<keyword evidence="2" id="KW-1185">Reference proteome</keyword>
<evidence type="ECO:0000313" key="2">
    <source>
        <dbReference type="Proteomes" id="UP000636888"/>
    </source>
</evidence>
<gene>
    <name evidence="1" type="ORF">JFN93_22590</name>
</gene>
<sequence>MTEYHAYDPMGHIKAISLLLKNASNFTAEKSDVLKTTDYSAYGELGEMMYGEDVYTTVYCDAAYSHLVASSLATFFGSSAECVGN</sequence>
<dbReference type="RefSeq" id="WP_199386650.1">
    <property type="nucleotide sequence ID" value="NZ_JAEMHM010000024.1"/>
</dbReference>